<reference evidence="1 2" key="1">
    <citation type="submission" date="2015-09" db="EMBL/GenBank/DDBJ databases">
        <title>Draft Genome Sequence of the Strain BR 3267 (Bradyrhizobium yuanmingense) recommended as inoculant for cowpea in Brazil.</title>
        <authorList>
            <person name="Simoes-Araujo J.L."/>
            <person name="Zilli J.E."/>
        </authorList>
    </citation>
    <scope>NUCLEOTIDE SEQUENCE [LARGE SCALE GENOMIC DNA]</scope>
    <source>
        <strain evidence="1 2">BR3267</strain>
    </source>
</reference>
<comment type="caution">
    <text evidence="1">The sequence shown here is derived from an EMBL/GenBank/DDBJ whole genome shotgun (WGS) entry which is preliminary data.</text>
</comment>
<dbReference type="InterPro" id="IPR038765">
    <property type="entry name" value="Papain-like_cys_pep_sf"/>
</dbReference>
<organism evidence="1 2">
    <name type="scientific">Bradyrhizobium yuanmingense</name>
    <dbReference type="NCBI Taxonomy" id="108015"/>
    <lineage>
        <taxon>Bacteria</taxon>
        <taxon>Pseudomonadati</taxon>
        <taxon>Pseudomonadota</taxon>
        <taxon>Alphaproteobacteria</taxon>
        <taxon>Hyphomicrobiales</taxon>
        <taxon>Nitrobacteraceae</taxon>
        <taxon>Bradyrhizobium</taxon>
    </lineage>
</organism>
<dbReference type="EMBL" id="LJYF01000004">
    <property type="protein sequence ID" value="KRQ01784.1"/>
    <property type="molecule type" value="Genomic_DNA"/>
</dbReference>
<proteinExistence type="predicted"/>
<dbReference type="SUPFAM" id="SSF54001">
    <property type="entry name" value="Cysteine proteinases"/>
    <property type="match status" value="1"/>
</dbReference>
<name>A0A0R3CW20_9BRAD</name>
<dbReference type="Gene3D" id="3.90.1720.10">
    <property type="entry name" value="endopeptidase domain like (from Nostoc punctiforme)"/>
    <property type="match status" value="1"/>
</dbReference>
<accession>A0A0R3CW20</accession>
<evidence type="ECO:0000313" key="1">
    <source>
        <dbReference type="EMBL" id="KRQ01784.1"/>
    </source>
</evidence>
<dbReference type="OrthoDB" id="1550427at2"/>
<dbReference type="RefSeq" id="WP_057026378.1">
    <property type="nucleotide sequence ID" value="NZ_LJYF01000004.1"/>
</dbReference>
<dbReference type="AlphaFoldDB" id="A0A0R3CW20"/>
<gene>
    <name evidence="1" type="ORF">AOQ72_10170</name>
</gene>
<sequence>MADTLLPQPTNTIEGIYVPDGVIPDTLRKWGYFPDVDSWYPGDLLLTSSVEPDWVSKKIQQVQTSGYGEDNARFTHAAVYLGDGLMVCEAQIDPLKSIKEVRVTKLWDYLGTHEIRVRRSVHVINREIGWAIAVAACLRIGKDYDWKFIGGIALRHAWTGKAMMSDLTDLETNNKFVCSSLYSAAHAYVTGISLNDRGNGICAPAYLAGTQKHLADVEFGWRKIA</sequence>
<dbReference type="Proteomes" id="UP000051380">
    <property type="component" value="Unassembled WGS sequence"/>
</dbReference>
<protein>
    <submittedName>
        <fullName evidence="1">Uncharacterized protein</fullName>
    </submittedName>
</protein>
<evidence type="ECO:0000313" key="2">
    <source>
        <dbReference type="Proteomes" id="UP000051380"/>
    </source>
</evidence>